<accession>A0A5C8KER9</accession>
<comment type="caution">
    <text evidence="1">The sequence shown here is derived from an EMBL/GenBank/DDBJ whole genome shotgun (WGS) entry which is preliminary data.</text>
</comment>
<protein>
    <submittedName>
        <fullName evidence="1">DUF4265 domain-containing protein</fullName>
    </submittedName>
</protein>
<evidence type="ECO:0000313" key="2">
    <source>
        <dbReference type="Proteomes" id="UP000321926"/>
    </source>
</evidence>
<dbReference type="InterPro" id="IPR025361">
    <property type="entry name" value="DUF4265"/>
</dbReference>
<keyword evidence="2" id="KW-1185">Reference proteome</keyword>
<dbReference type="OrthoDB" id="1030945at2"/>
<evidence type="ECO:0000313" key="1">
    <source>
        <dbReference type="EMBL" id="TXK51348.1"/>
    </source>
</evidence>
<dbReference type="RefSeq" id="WP_147920443.1">
    <property type="nucleotide sequence ID" value="NZ_VRTY01000009.1"/>
</dbReference>
<dbReference type="Pfam" id="PF14085">
    <property type="entry name" value="DUF4265"/>
    <property type="match status" value="1"/>
</dbReference>
<dbReference type="Proteomes" id="UP000321926">
    <property type="component" value="Unassembled WGS sequence"/>
</dbReference>
<dbReference type="EMBL" id="VRTY01000009">
    <property type="protein sequence ID" value="TXK51348.1"/>
    <property type="molecule type" value="Genomic_DNA"/>
</dbReference>
<gene>
    <name evidence="1" type="ORF">FVR03_03825</name>
</gene>
<dbReference type="AlphaFoldDB" id="A0A5C8KER9"/>
<organism evidence="1 2">
    <name type="scientific">Pontibacter qinzhouensis</name>
    <dbReference type="NCBI Taxonomy" id="2603253"/>
    <lineage>
        <taxon>Bacteria</taxon>
        <taxon>Pseudomonadati</taxon>
        <taxon>Bacteroidota</taxon>
        <taxon>Cytophagia</taxon>
        <taxon>Cytophagales</taxon>
        <taxon>Hymenobacteraceae</taxon>
        <taxon>Pontibacter</taxon>
    </lineage>
</organism>
<sequence>MEEAVQHKEILFRFHSDIFDKEIEEVLWAMEVTDAEDLYRIDSLPFYVPLVATNDIVRAVYQPDEKHLLYQETVSASGNSTIHVVVTDGSTAIADIRDKFIPFGCVSEMLNEHYFAMEIPATADYSQIKEVLDELEEKEIIEYAEPSLSEMHRDQTSF</sequence>
<reference evidence="1 2" key="1">
    <citation type="submission" date="2019-08" db="EMBL/GenBank/DDBJ databases">
        <authorList>
            <person name="Shi S."/>
        </authorList>
    </citation>
    <scope>NUCLEOTIDE SEQUENCE [LARGE SCALE GENOMIC DNA]</scope>
    <source>
        <strain evidence="1 2">GY10130</strain>
    </source>
</reference>
<name>A0A5C8KER9_9BACT</name>
<proteinExistence type="predicted"/>